<accession>A0A4Y2CU45</accession>
<dbReference type="PROSITE" id="PS50158">
    <property type="entry name" value="ZF_CCHC"/>
    <property type="match status" value="1"/>
</dbReference>
<dbReference type="Gene3D" id="4.10.60.10">
    <property type="entry name" value="Zinc finger, CCHC-type"/>
    <property type="match status" value="1"/>
</dbReference>
<dbReference type="InterPro" id="IPR001878">
    <property type="entry name" value="Znf_CCHC"/>
</dbReference>
<proteinExistence type="predicted"/>
<dbReference type="InterPro" id="IPR036875">
    <property type="entry name" value="Znf_CCHC_sf"/>
</dbReference>
<keyword evidence="1" id="KW-0863">Zinc-finger</keyword>
<dbReference type="SMART" id="SM00343">
    <property type="entry name" value="ZnF_C2HC"/>
    <property type="match status" value="1"/>
</dbReference>
<dbReference type="AlphaFoldDB" id="A0A4Y2CU45"/>
<evidence type="ECO:0000313" key="4">
    <source>
        <dbReference type="Proteomes" id="UP000499080"/>
    </source>
</evidence>
<dbReference type="Proteomes" id="UP000499080">
    <property type="component" value="Unassembled WGS sequence"/>
</dbReference>
<dbReference type="GO" id="GO:0008270">
    <property type="term" value="F:zinc ion binding"/>
    <property type="evidence" value="ECO:0007669"/>
    <property type="project" value="UniProtKB-KW"/>
</dbReference>
<evidence type="ECO:0000259" key="2">
    <source>
        <dbReference type="PROSITE" id="PS50158"/>
    </source>
</evidence>
<dbReference type="Pfam" id="PF00098">
    <property type="entry name" value="zf-CCHC"/>
    <property type="match status" value="1"/>
</dbReference>
<gene>
    <name evidence="3" type="ORF">AVEN_170393_1</name>
</gene>
<dbReference type="PANTHER" id="PTHR45823:SF1">
    <property type="entry name" value="T-SNARE COILED-COIL HOMOLOGY DOMAIN-CONTAINING PROTEIN"/>
    <property type="match status" value="1"/>
</dbReference>
<reference evidence="3 4" key="1">
    <citation type="journal article" date="2019" name="Sci. Rep.">
        <title>Orb-weaving spider Araneus ventricosus genome elucidates the spidroin gene catalogue.</title>
        <authorList>
            <person name="Kono N."/>
            <person name="Nakamura H."/>
            <person name="Ohtoshi R."/>
            <person name="Moran D.A.P."/>
            <person name="Shinohara A."/>
            <person name="Yoshida Y."/>
            <person name="Fujiwara M."/>
            <person name="Mori M."/>
            <person name="Tomita M."/>
            <person name="Arakawa K."/>
        </authorList>
    </citation>
    <scope>NUCLEOTIDE SEQUENCE [LARGE SCALE GENOMIC DNA]</scope>
</reference>
<feature type="domain" description="CCHC-type" evidence="2">
    <location>
        <begin position="376"/>
        <end position="389"/>
    </location>
</feature>
<protein>
    <recommendedName>
        <fullName evidence="2">CCHC-type domain-containing protein</fullName>
    </recommendedName>
</protein>
<evidence type="ECO:0000313" key="3">
    <source>
        <dbReference type="EMBL" id="GBM06795.1"/>
    </source>
</evidence>
<dbReference type="GO" id="GO:0003676">
    <property type="term" value="F:nucleic acid binding"/>
    <property type="evidence" value="ECO:0007669"/>
    <property type="project" value="InterPro"/>
</dbReference>
<keyword evidence="4" id="KW-1185">Reference proteome</keyword>
<dbReference type="Gene3D" id="1.20.120.20">
    <property type="entry name" value="Apolipoprotein"/>
    <property type="match status" value="1"/>
</dbReference>
<sequence length="398" mass="45672">MDKQFEKLFAMMAEMKAGQEEMRVAQAGLEQKMEAGQEEMRVAQAGLEQKMEAGQEEMRSGQERMEKGQEEMKGLIDKVKGEFQRKIDEVEEKVQMKIVDVKSEVKGKFEEVDHKVQGKIEEVEHKVQGEIGDIERRLSELEGRPFSFSASPEFMHSRPTIKSLTFDGQTSWAVFKTQFDVVSSTNGWTDFVKASQLVASFRGSAPEVLQGIPADKLIDLTTIEKALESRFGDSHLTQFYRTELKTRRQKPGESLQELAADVEQLSLAYAECPLDLRESLAAQYFVDAIRDEDTQHSTRLMDAKDLKSSMAYSMKYEAARTVYKTSRHVRSIETEDHMSRERDDKFEFFFNKLEKLLNRSVAGKKNTPRRNSNVTCWKCNKKGHVQRECQAITSNQEN</sequence>
<organism evidence="3 4">
    <name type="scientific">Araneus ventricosus</name>
    <name type="common">Orbweaver spider</name>
    <name type="synonym">Epeira ventricosa</name>
    <dbReference type="NCBI Taxonomy" id="182803"/>
    <lineage>
        <taxon>Eukaryota</taxon>
        <taxon>Metazoa</taxon>
        <taxon>Ecdysozoa</taxon>
        <taxon>Arthropoda</taxon>
        <taxon>Chelicerata</taxon>
        <taxon>Arachnida</taxon>
        <taxon>Araneae</taxon>
        <taxon>Araneomorphae</taxon>
        <taxon>Entelegynae</taxon>
        <taxon>Araneoidea</taxon>
        <taxon>Araneidae</taxon>
        <taxon>Araneus</taxon>
    </lineage>
</organism>
<name>A0A4Y2CU45_ARAVE</name>
<dbReference type="PANTHER" id="PTHR45823">
    <property type="entry name" value="T-SNARE COILED-COIL HOMOLOGY DOMAIN-CONTAINING PROTEIN"/>
    <property type="match status" value="1"/>
</dbReference>
<dbReference type="EMBL" id="BGPR01087343">
    <property type="protein sequence ID" value="GBM06795.1"/>
    <property type="molecule type" value="Genomic_DNA"/>
</dbReference>
<dbReference type="SUPFAM" id="SSF57756">
    <property type="entry name" value="Retrovirus zinc finger-like domains"/>
    <property type="match status" value="1"/>
</dbReference>
<keyword evidence="1" id="KW-0862">Zinc</keyword>
<keyword evidence="1" id="KW-0479">Metal-binding</keyword>
<evidence type="ECO:0000256" key="1">
    <source>
        <dbReference type="PROSITE-ProRule" id="PRU00047"/>
    </source>
</evidence>
<comment type="caution">
    <text evidence="3">The sequence shown here is derived from an EMBL/GenBank/DDBJ whole genome shotgun (WGS) entry which is preliminary data.</text>
</comment>